<dbReference type="InterPro" id="IPR017868">
    <property type="entry name" value="Filamin/ABP280_repeat-like"/>
</dbReference>
<evidence type="ECO:0000313" key="12">
    <source>
        <dbReference type="Proteomes" id="UP000887568"/>
    </source>
</evidence>
<dbReference type="InterPro" id="IPR001258">
    <property type="entry name" value="NHL_repeat"/>
</dbReference>
<dbReference type="AlphaFoldDB" id="A0A913Z0Z5"/>
<evidence type="ECO:0000256" key="4">
    <source>
        <dbReference type="ARBA" id="ARBA00022771"/>
    </source>
</evidence>
<dbReference type="Pfam" id="PF00097">
    <property type="entry name" value="zf-C3HC4"/>
    <property type="match status" value="1"/>
</dbReference>
<dbReference type="SMART" id="SM00336">
    <property type="entry name" value="BBOX"/>
    <property type="match status" value="2"/>
</dbReference>
<accession>A0A913Z0Z5</accession>
<organism evidence="11 12">
    <name type="scientific">Patiria miniata</name>
    <name type="common">Bat star</name>
    <name type="synonym">Asterina miniata</name>
    <dbReference type="NCBI Taxonomy" id="46514"/>
    <lineage>
        <taxon>Eukaryota</taxon>
        <taxon>Metazoa</taxon>
        <taxon>Echinodermata</taxon>
        <taxon>Eleutherozoa</taxon>
        <taxon>Asterozoa</taxon>
        <taxon>Asteroidea</taxon>
        <taxon>Valvatacea</taxon>
        <taxon>Valvatida</taxon>
        <taxon>Asterinidae</taxon>
        <taxon>Patiria</taxon>
    </lineage>
</organism>
<feature type="repeat" description="Filamin" evidence="7">
    <location>
        <begin position="394"/>
        <end position="477"/>
    </location>
</feature>
<dbReference type="InterPro" id="IPR001841">
    <property type="entry name" value="Znf_RING"/>
</dbReference>
<feature type="repeat" description="NHL" evidence="8">
    <location>
        <begin position="704"/>
        <end position="747"/>
    </location>
</feature>
<proteinExistence type="inferred from homology"/>
<keyword evidence="4 6" id="KW-0863">Zinc-finger</keyword>
<evidence type="ECO:0000256" key="1">
    <source>
        <dbReference type="ARBA" id="ARBA00008518"/>
    </source>
</evidence>
<evidence type="ECO:0000259" key="10">
    <source>
        <dbReference type="PROSITE" id="PS50119"/>
    </source>
</evidence>
<dbReference type="GO" id="GO:0061630">
    <property type="term" value="F:ubiquitin protein ligase activity"/>
    <property type="evidence" value="ECO:0007669"/>
    <property type="project" value="TreeGrafter"/>
</dbReference>
<dbReference type="SUPFAM" id="SSF57850">
    <property type="entry name" value="RING/U-box"/>
    <property type="match status" value="1"/>
</dbReference>
<dbReference type="GO" id="GO:0008270">
    <property type="term" value="F:zinc ion binding"/>
    <property type="evidence" value="ECO:0007669"/>
    <property type="project" value="UniProtKB-KW"/>
</dbReference>
<dbReference type="InterPro" id="IPR018957">
    <property type="entry name" value="Znf_C3HC4_RING-type"/>
</dbReference>
<dbReference type="PANTHER" id="PTHR25462">
    <property type="entry name" value="BONUS, ISOFORM C-RELATED"/>
    <property type="match status" value="1"/>
</dbReference>
<dbReference type="Gene3D" id="3.30.40.10">
    <property type="entry name" value="Zinc/RING finger domain, C3HC4 (zinc finger)"/>
    <property type="match status" value="1"/>
</dbReference>
<sequence length="835" mass="93805">MENGFTTSSALHSTRQQFRQKFLACPRCNQPYDDQTRVPKSLPCLHTLCIHCLSSFVNGKTEFPCPLCRVSTRIPPSGMSAFPTNFNVKKLREYLAMDEIPDSKFGSAFVCEGCDKHERALVCCANCIRYLCRECVISHQYANGFHDHHVNVLMDLTDDQEAELQRRRLFCSIHNRQALTLFCEKCKVAVCQVCSNLSHIDNGHRLVDLGSVIDDQRRELGHLMGKCLMQQRPLETLLGNIITEMGKLTANAKVTEKGIRDSFAERRRDLEKREQELIKATWTVHDKMASTLKDQKDAAETTLAAIMATGEFTETAILNRNPVETARAWQKLKPTLTAINNRVFYSKPVANSLIEFRHQHNAAEMQYKLSLRDLGKIYTNDVAPFQTELKVYPAFVNQECKLSLVTVNLDGEKSTQGGALVQAELKSPEGNPMTCDLQDNMDGSYHIVYSPTIAGYHEMLVSVSREPVHDEPIRILALELHTDIQSGIVGEECLIRLHATDGKGIPESLPKDMNIDICLKDPMSYETETEDAFAADGSYKIKFHPRIVGDHYLTISLDGTPLRGPSLVVSVHKVIECISKDEEILLEDVSGIAICSKGNIYLADTFKNQEIVKLDGDGMFLDTFNVSYKNYALLTIDPEDKLTLFFMNRKCVSTYGTDGKFVRRFQAGEVKNVTSLAVNSRSDTLLLDCVECCVFLFDEKGFLIQKIGNQGCGRGQLNFPISLCVDKFSNMYISDKGNQCVVRVNPDGKYLKQFGDRDTLMHPGSVCVTKDGYLLVHDEKLAQVVHVFSHRSNDIVRSVEVHGIVGFQEAMAITTDGCFVKVDHKGNCLRKYSFK</sequence>
<dbReference type="EnsemblMetazoa" id="XM_038188748.1">
    <property type="protein sequence ID" value="XP_038044676.1"/>
    <property type="gene ID" value="LOC119719335"/>
</dbReference>
<dbReference type="Pfam" id="PF00630">
    <property type="entry name" value="Filamin"/>
    <property type="match status" value="1"/>
</dbReference>
<dbReference type="RefSeq" id="XP_038044676.1">
    <property type="nucleotide sequence ID" value="XM_038188748.1"/>
</dbReference>
<dbReference type="SMART" id="SM00184">
    <property type="entry name" value="RING"/>
    <property type="match status" value="1"/>
</dbReference>
<evidence type="ECO:0000256" key="5">
    <source>
        <dbReference type="ARBA" id="ARBA00022833"/>
    </source>
</evidence>
<dbReference type="InterPro" id="IPR047153">
    <property type="entry name" value="TRIM45/56/19-like"/>
</dbReference>
<dbReference type="Gene3D" id="3.30.160.60">
    <property type="entry name" value="Classic Zinc Finger"/>
    <property type="match status" value="1"/>
</dbReference>
<dbReference type="SUPFAM" id="SSF81296">
    <property type="entry name" value="E set domains"/>
    <property type="match status" value="2"/>
</dbReference>
<dbReference type="InterPro" id="IPR013783">
    <property type="entry name" value="Ig-like_fold"/>
</dbReference>
<dbReference type="PROSITE" id="PS51125">
    <property type="entry name" value="NHL"/>
    <property type="match status" value="1"/>
</dbReference>
<reference evidence="11" key="1">
    <citation type="submission" date="2022-11" db="UniProtKB">
        <authorList>
            <consortium name="EnsemblMetazoa"/>
        </authorList>
    </citation>
    <scope>IDENTIFICATION</scope>
</reference>
<dbReference type="PROSITE" id="PS50119">
    <property type="entry name" value="ZF_BBOX"/>
    <property type="match status" value="2"/>
</dbReference>
<evidence type="ECO:0000259" key="9">
    <source>
        <dbReference type="PROSITE" id="PS50089"/>
    </source>
</evidence>
<dbReference type="GeneID" id="119719335"/>
<dbReference type="Gene3D" id="2.120.10.30">
    <property type="entry name" value="TolB, C-terminal domain"/>
    <property type="match status" value="1"/>
</dbReference>
<dbReference type="SMART" id="SM00557">
    <property type="entry name" value="IG_FLMN"/>
    <property type="match status" value="1"/>
</dbReference>
<evidence type="ECO:0000313" key="11">
    <source>
        <dbReference type="EnsemblMetazoa" id="XP_038044676.1"/>
    </source>
</evidence>
<keyword evidence="2" id="KW-0479">Metal-binding</keyword>
<dbReference type="InterPro" id="IPR017907">
    <property type="entry name" value="Znf_RING_CS"/>
</dbReference>
<dbReference type="CDD" id="cd19756">
    <property type="entry name" value="Bbox2"/>
    <property type="match status" value="1"/>
</dbReference>
<dbReference type="Proteomes" id="UP000887568">
    <property type="component" value="Unplaced"/>
</dbReference>
<evidence type="ECO:0000256" key="3">
    <source>
        <dbReference type="ARBA" id="ARBA00022737"/>
    </source>
</evidence>
<dbReference type="SUPFAM" id="SSF57845">
    <property type="entry name" value="B-box zinc-binding domain"/>
    <property type="match status" value="1"/>
</dbReference>
<feature type="domain" description="B box-type" evidence="10">
    <location>
        <begin position="106"/>
        <end position="153"/>
    </location>
</feature>
<dbReference type="Pfam" id="PF00643">
    <property type="entry name" value="zf-B_box"/>
    <property type="match status" value="1"/>
</dbReference>
<feature type="domain" description="B box-type" evidence="10">
    <location>
        <begin position="166"/>
        <end position="209"/>
    </location>
</feature>
<dbReference type="InterPro" id="IPR001298">
    <property type="entry name" value="Filamin/ABP280_rpt"/>
</dbReference>
<dbReference type="InterPro" id="IPR014756">
    <property type="entry name" value="Ig_E-set"/>
</dbReference>
<dbReference type="OMA" id="CDKHERA"/>
<dbReference type="PROSITE" id="PS00518">
    <property type="entry name" value="ZF_RING_1"/>
    <property type="match status" value="1"/>
</dbReference>
<keyword evidence="5" id="KW-0862">Zinc</keyword>
<evidence type="ECO:0000256" key="2">
    <source>
        <dbReference type="ARBA" id="ARBA00022723"/>
    </source>
</evidence>
<dbReference type="InterPro" id="IPR000315">
    <property type="entry name" value="Znf_B-box"/>
</dbReference>
<dbReference type="CDD" id="cd05819">
    <property type="entry name" value="NHL"/>
    <property type="match status" value="1"/>
</dbReference>
<feature type="repeat" description="Filamin" evidence="7">
    <location>
        <begin position="484"/>
        <end position="571"/>
    </location>
</feature>
<name>A0A913Z0Z5_PATMI</name>
<dbReference type="OrthoDB" id="252722at2759"/>
<dbReference type="InterPro" id="IPR013083">
    <property type="entry name" value="Znf_RING/FYVE/PHD"/>
</dbReference>
<evidence type="ECO:0000256" key="6">
    <source>
        <dbReference type="PROSITE-ProRule" id="PRU00024"/>
    </source>
</evidence>
<evidence type="ECO:0000256" key="7">
    <source>
        <dbReference type="PROSITE-ProRule" id="PRU00087"/>
    </source>
</evidence>
<dbReference type="PROSITE" id="PS50089">
    <property type="entry name" value="ZF_RING_2"/>
    <property type="match status" value="1"/>
</dbReference>
<protein>
    <submittedName>
        <fullName evidence="11">Uncharacterized protein</fullName>
    </submittedName>
</protein>
<dbReference type="InterPro" id="IPR011042">
    <property type="entry name" value="6-blade_b-propeller_TolB-like"/>
</dbReference>
<keyword evidence="12" id="KW-1185">Reference proteome</keyword>
<dbReference type="PANTHER" id="PTHR25462:SF229">
    <property type="entry name" value="TRANSCRIPTION INTERMEDIARY FACTOR 1-BETA"/>
    <property type="match status" value="1"/>
</dbReference>
<comment type="similarity">
    <text evidence="1">Belongs to the TRIM/RBCC family.</text>
</comment>
<evidence type="ECO:0000256" key="8">
    <source>
        <dbReference type="PROSITE-ProRule" id="PRU00504"/>
    </source>
</evidence>
<dbReference type="SUPFAM" id="SSF101898">
    <property type="entry name" value="NHL repeat"/>
    <property type="match status" value="1"/>
</dbReference>
<dbReference type="GO" id="GO:0006513">
    <property type="term" value="P:protein monoubiquitination"/>
    <property type="evidence" value="ECO:0007669"/>
    <property type="project" value="TreeGrafter"/>
</dbReference>
<dbReference type="PROSITE" id="PS50194">
    <property type="entry name" value="FILAMIN_REPEAT"/>
    <property type="match status" value="2"/>
</dbReference>
<feature type="domain" description="RING-type" evidence="9">
    <location>
        <begin position="25"/>
        <end position="69"/>
    </location>
</feature>
<dbReference type="Gene3D" id="2.60.40.10">
    <property type="entry name" value="Immunoglobulins"/>
    <property type="match status" value="2"/>
</dbReference>
<keyword evidence="3" id="KW-0677">Repeat</keyword>